<gene>
    <name evidence="1" type="ORF">IAA54_07375</name>
</gene>
<dbReference type="Pfam" id="PF13242">
    <property type="entry name" value="Hydrolase_like"/>
    <property type="match status" value="1"/>
</dbReference>
<evidence type="ECO:0000313" key="1">
    <source>
        <dbReference type="EMBL" id="HIR57475.1"/>
    </source>
</evidence>
<reference evidence="1" key="2">
    <citation type="journal article" date="2021" name="PeerJ">
        <title>Extensive microbial diversity within the chicken gut microbiome revealed by metagenomics and culture.</title>
        <authorList>
            <person name="Gilroy R."/>
            <person name="Ravi A."/>
            <person name="Getino M."/>
            <person name="Pursley I."/>
            <person name="Horton D.L."/>
            <person name="Alikhan N.F."/>
            <person name="Baker D."/>
            <person name="Gharbi K."/>
            <person name="Hall N."/>
            <person name="Watson M."/>
            <person name="Adriaenssens E.M."/>
            <person name="Foster-Nyarko E."/>
            <person name="Jarju S."/>
            <person name="Secka A."/>
            <person name="Antonio M."/>
            <person name="Oren A."/>
            <person name="Chaudhuri R.R."/>
            <person name="La Ragione R."/>
            <person name="Hildebrand F."/>
            <person name="Pallen M.J."/>
        </authorList>
    </citation>
    <scope>NUCLEOTIDE SEQUENCE</scope>
    <source>
        <strain evidence="1">ChiSjej1B19-7085</strain>
    </source>
</reference>
<comment type="caution">
    <text evidence="1">The sequence shown here is derived from an EMBL/GenBank/DDBJ whole genome shotgun (WGS) entry which is preliminary data.</text>
</comment>
<organism evidence="1 2">
    <name type="scientific">Candidatus Gallacutalibacter pullicola</name>
    <dbReference type="NCBI Taxonomy" id="2840830"/>
    <lineage>
        <taxon>Bacteria</taxon>
        <taxon>Bacillati</taxon>
        <taxon>Bacillota</taxon>
        <taxon>Clostridia</taxon>
        <taxon>Eubacteriales</taxon>
        <taxon>Candidatus Gallacutalibacter</taxon>
    </lineage>
</organism>
<evidence type="ECO:0000313" key="2">
    <source>
        <dbReference type="Proteomes" id="UP000886785"/>
    </source>
</evidence>
<dbReference type="InterPro" id="IPR036412">
    <property type="entry name" value="HAD-like_sf"/>
</dbReference>
<dbReference type="AlphaFoldDB" id="A0A9D1J1R3"/>
<sequence>MGLFLPSAAVERVIDITPELLRELGVRGLILDVDNTLAEHGSPQPFAGTIEWSRRMADAGFGLIILSNNTHERVAPFAGRYRIPFLSMCMKPLPFAYWRGARRLGTKCRETAVVGDQIFTDVLGANLSRMRSILLTPVSEEKSLSFRIRRRLEKGIRRRIRQKGLGPEK</sequence>
<protein>
    <submittedName>
        <fullName evidence="1">YqeG family HAD IIIA-type phosphatase</fullName>
    </submittedName>
</protein>
<dbReference type="GO" id="GO:0008962">
    <property type="term" value="F:phosphatidylglycerophosphatase activity"/>
    <property type="evidence" value="ECO:0007669"/>
    <property type="project" value="InterPro"/>
</dbReference>
<dbReference type="InterPro" id="IPR010021">
    <property type="entry name" value="PGPP1/Gep4"/>
</dbReference>
<dbReference type="InterPro" id="IPR023214">
    <property type="entry name" value="HAD_sf"/>
</dbReference>
<dbReference type="Gene3D" id="3.40.50.1000">
    <property type="entry name" value="HAD superfamily/HAD-like"/>
    <property type="match status" value="1"/>
</dbReference>
<reference evidence="1" key="1">
    <citation type="submission" date="2020-10" db="EMBL/GenBank/DDBJ databases">
        <authorList>
            <person name="Gilroy R."/>
        </authorList>
    </citation>
    <scope>NUCLEOTIDE SEQUENCE</scope>
    <source>
        <strain evidence="1">ChiSjej1B19-7085</strain>
    </source>
</reference>
<dbReference type="NCBIfam" id="TIGR01668">
    <property type="entry name" value="YqeG_hyp_ppase"/>
    <property type="match status" value="1"/>
</dbReference>
<accession>A0A9D1J1R3</accession>
<dbReference type="Proteomes" id="UP000886785">
    <property type="component" value="Unassembled WGS sequence"/>
</dbReference>
<dbReference type="EMBL" id="DVHF01000083">
    <property type="protein sequence ID" value="HIR57475.1"/>
    <property type="molecule type" value="Genomic_DNA"/>
</dbReference>
<name>A0A9D1J1R3_9FIRM</name>
<dbReference type="SUPFAM" id="SSF56784">
    <property type="entry name" value="HAD-like"/>
    <property type="match status" value="1"/>
</dbReference>
<proteinExistence type="predicted"/>